<evidence type="ECO:0000256" key="3">
    <source>
        <dbReference type="ARBA" id="ARBA00022801"/>
    </source>
</evidence>
<dbReference type="RefSeq" id="WP_141269784.1">
    <property type="nucleotide sequence ID" value="NZ_BJNW01000014.1"/>
</dbReference>
<dbReference type="OrthoDB" id="9761532at2"/>
<dbReference type="GO" id="GO:0008233">
    <property type="term" value="F:peptidase activity"/>
    <property type="evidence" value="ECO:0007669"/>
    <property type="project" value="UniProtKB-KW"/>
</dbReference>
<evidence type="ECO:0000259" key="4">
    <source>
        <dbReference type="Pfam" id="PF07687"/>
    </source>
</evidence>
<comment type="caution">
    <text evidence="5">The sequence shown here is derived from an EMBL/GenBank/DDBJ whole genome shotgun (WGS) entry which is preliminary data.</text>
</comment>
<dbReference type="EMBL" id="BJNW01000014">
    <property type="protein sequence ID" value="GEC99573.1"/>
    <property type="molecule type" value="Genomic_DNA"/>
</dbReference>
<evidence type="ECO:0000313" key="5">
    <source>
        <dbReference type="EMBL" id="GEC99573.1"/>
    </source>
</evidence>
<proteinExistence type="predicted"/>
<evidence type="ECO:0000256" key="1">
    <source>
        <dbReference type="ARBA" id="ARBA00022670"/>
    </source>
</evidence>
<dbReference type="Gene3D" id="3.40.630.10">
    <property type="entry name" value="Zn peptidases"/>
    <property type="match status" value="1"/>
</dbReference>
<evidence type="ECO:0000313" key="6">
    <source>
        <dbReference type="Proteomes" id="UP000315730"/>
    </source>
</evidence>
<keyword evidence="1" id="KW-0645">Protease</keyword>
<name>A0A4Y4D7I7_KOCVA</name>
<dbReference type="PANTHER" id="PTHR43270:SF12">
    <property type="entry name" value="SUCCINYL-DIAMINOPIMELATE DESUCCINYLASE"/>
    <property type="match status" value="1"/>
</dbReference>
<reference evidence="5 6" key="1">
    <citation type="submission" date="2019-06" db="EMBL/GenBank/DDBJ databases">
        <title>Whole genome shotgun sequence of Kocuria varians NBRC 15358.</title>
        <authorList>
            <person name="Hosoyama A."/>
            <person name="Uohara A."/>
            <person name="Ohji S."/>
            <person name="Ichikawa N."/>
        </authorList>
    </citation>
    <scope>NUCLEOTIDE SEQUENCE [LARGE SCALE GENOMIC DNA]</scope>
    <source>
        <strain evidence="5 6">NBRC 15358</strain>
    </source>
</reference>
<evidence type="ECO:0000256" key="2">
    <source>
        <dbReference type="ARBA" id="ARBA00022723"/>
    </source>
</evidence>
<dbReference type="PANTHER" id="PTHR43270">
    <property type="entry name" value="BETA-ALA-HIS DIPEPTIDASE"/>
    <property type="match status" value="1"/>
</dbReference>
<dbReference type="Pfam" id="PF07687">
    <property type="entry name" value="M20_dimer"/>
    <property type="match status" value="1"/>
</dbReference>
<accession>A0A4Y4D7I7</accession>
<keyword evidence="3" id="KW-0378">Hydrolase</keyword>
<dbReference type="GO" id="GO:0006508">
    <property type="term" value="P:proteolysis"/>
    <property type="evidence" value="ECO:0007669"/>
    <property type="project" value="UniProtKB-KW"/>
</dbReference>
<feature type="domain" description="Peptidase M20 dimerisation" evidence="4">
    <location>
        <begin position="214"/>
        <end position="361"/>
    </location>
</feature>
<keyword evidence="6" id="KW-1185">Reference proteome</keyword>
<dbReference type="STRING" id="1272.GCA_900014985_01999"/>
<dbReference type="Pfam" id="PF01546">
    <property type="entry name" value="Peptidase_M20"/>
    <property type="match status" value="1"/>
</dbReference>
<dbReference type="GO" id="GO:0046872">
    <property type="term" value="F:metal ion binding"/>
    <property type="evidence" value="ECO:0007669"/>
    <property type="project" value="UniProtKB-KW"/>
</dbReference>
<organism evidence="5 6">
    <name type="scientific">Kocuria varians</name>
    <name type="common">Micrococcus varians</name>
    <dbReference type="NCBI Taxonomy" id="1272"/>
    <lineage>
        <taxon>Bacteria</taxon>
        <taxon>Bacillati</taxon>
        <taxon>Actinomycetota</taxon>
        <taxon>Actinomycetes</taxon>
        <taxon>Micrococcales</taxon>
        <taxon>Micrococcaceae</taxon>
        <taxon>Kocuria</taxon>
    </lineage>
</organism>
<dbReference type="Gene3D" id="3.30.70.360">
    <property type="match status" value="1"/>
</dbReference>
<dbReference type="InterPro" id="IPR002933">
    <property type="entry name" value="Peptidase_M20"/>
</dbReference>
<gene>
    <name evidence="5" type="ORF">KVA01_17280</name>
</gene>
<sequence>MSTDFTRPGSETVEALRRSVVDSRAALLEDLGALVAIPGIAWDSFDAADLDRSAEAVAGLLRELPFDGVEVLRAPTDSEDRPGHPAVVARKAAAPGRPTILLYAHHDVQPPGKRELWETEPFEAVEKDGRLWGRGAADDKAGVMAHVGALRAFFAQHGSEPGLGITVFVEGEEEAGSPGFEAFLAAHRDKLAADVIVIADSANWEVGVPALTTSLRGVVGGIVEVAVLDHAVHSGMFGGPILDAPTVLSRLIATLHDDDGAVAVEGLLSEDHTDVDYDEARFRADAGVLDGVRLAGRGSISSRIWTQPAISVTGIDVTEVDKASNTIAATARAKLSLRIAPGQDPKVAGEALRRHVEEHAPFGAHVTFHLEETGQSFRADTDAVSSRIALWAFEEAWGRPAVTAGMGGSIPFTATLTEAYPEAQILITGIEDPDTRAHSANESLHIEDFLHAVTAEALVLSALAEQETSPGSSPAE</sequence>
<dbReference type="SUPFAM" id="SSF53187">
    <property type="entry name" value="Zn-dependent exopeptidases"/>
    <property type="match status" value="1"/>
</dbReference>
<dbReference type="InterPro" id="IPR051458">
    <property type="entry name" value="Cyt/Met_Dipeptidase"/>
</dbReference>
<keyword evidence="2" id="KW-0479">Metal-binding</keyword>
<dbReference type="InterPro" id="IPR011650">
    <property type="entry name" value="Peptidase_M20_dimer"/>
</dbReference>
<protein>
    <submittedName>
        <fullName evidence="5">Dipeptidase</fullName>
    </submittedName>
</protein>
<dbReference type="Proteomes" id="UP000315730">
    <property type="component" value="Unassembled WGS sequence"/>
</dbReference>
<dbReference type="AlphaFoldDB" id="A0A4Y4D7I7"/>
<dbReference type="NCBIfam" id="NF005914">
    <property type="entry name" value="PRK07907.1"/>
    <property type="match status" value="1"/>
</dbReference>